<keyword evidence="2" id="KW-1185">Reference proteome</keyword>
<protein>
    <submittedName>
        <fullName evidence="1">Uncharacterized protein</fullName>
    </submittedName>
</protein>
<sequence>MRRDMESQNLSAELCRESSGTGGISCDFSSKEVLLREELSFLSDRAHSVHKIFLFFAPPQFWSWLGELDMRRDTVVVWSQKTCQQNSAVKAMVQVEEKNFSFGIFLSLGDALISKSCS</sequence>
<reference evidence="1 2" key="1">
    <citation type="submission" date="2021-06" db="EMBL/GenBank/DDBJ databases">
        <title>Caerostris extrusa draft genome.</title>
        <authorList>
            <person name="Kono N."/>
            <person name="Arakawa K."/>
        </authorList>
    </citation>
    <scope>NUCLEOTIDE SEQUENCE [LARGE SCALE GENOMIC DNA]</scope>
</reference>
<proteinExistence type="predicted"/>
<dbReference type="Proteomes" id="UP001054945">
    <property type="component" value="Unassembled WGS sequence"/>
</dbReference>
<dbReference type="AlphaFoldDB" id="A0AAV4UX28"/>
<organism evidence="1 2">
    <name type="scientific">Caerostris extrusa</name>
    <name type="common">Bark spider</name>
    <name type="synonym">Caerostris bankana</name>
    <dbReference type="NCBI Taxonomy" id="172846"/>
    <lineage>
        <taxon>Eukaryota</taxon>
        <taxon>Metazoa</taxon>
        <taxon>Ecdysozoa</taxon>
        <taxon>Arthropoda</taxon>
        <taxon>Chelicerata</taxon>
        <taxon>Arachnida</taxon>
        <taxon>Araneae</taxon>
        <taxon>Araneomorphae</taxon>
        <taxon>Entelegynae</taxon>
        <taxon>Araneoidea</taxon>
        <taxon>Araneidae</taxon>
        <taxon>Caerostris</taxon>
    </lineage>
</organism>
<evidence type="ECO:0000313" key="2">
    <source>
        <dbReference type="Proteomes" id="UP001054945"/>
    </source>
</evidence>
<name>A0AAV4UX28_CAEEX</name>
<comment type="caution">
    <text evidence="1">The sequence shown here is derived from an EMBL/GenBank/DDBJ whole genome shotgun (WGS) entry which is preliminary data.</text>
</comment>
<gene>
    <name evidence="1" type="ORF">CEXT_464291</name>
</gene>
<accession>A0AAV4UX28</accession>
<dbReference type="EMBL" id="BPLR01013613">
    <property type="protein sequence ID" value="GIY62367.1"/>
    <property type="molecule type" value="Genomic_DNA"/>
</dbReference>
<evidence type="ECO:0000313" key="1">
    <source>
        <dbReference type="EMBL" id="GIY62367.1"/>
    </source>
</evidence>